<reference evidence="3 4" key="1">
    <citation type="journal article" date="2012" name="J. Bacteriol.">
        <title>Complete Genome Sequence of Rahnella aquatilis CIP 78.65.</title>
        <authorList>
            <person name="Martinez R.J."/>
            <person name="Bruce D."/>
            <person name="Detter C."/>
            <person name="Goodwin L.A."/>
            <person name="Han J."/>
            <person name="Han C.S."/>
            <person name="Held B."/>
            <person name="Land M.L."/>
            <person name="Mikhailova N."/>
            <person name="Nolan M."/>
            <person name="Pennacchio L."/>
            <person name="Pitluck S."/>
            <person name="Tapia R."/>
            <person name="Woyke T."/>
            <person name="Sobecky P.A."/>
        </authorList>
    </citation>
    <scope>NUCLEOTIDE SEQUENCE [LARGE SCALE GENOMIC DNA]</scope>
    <source>
        <strain evidence="4">ATCC 33071 / DSM 4594 / JCM 1683 / NBRC 105701 / NCIMB 13365 / CIP 78.65</strain>
        <plasmid evidence="3">pRahaq201</plasmid>
    </source>
</reference>
<dbReference type="HOGENOM" id="CLU_044590_3_0_6"/>
<accession>H2J1A0</accession>
<dbReference type="Pfam" id="PF04909">
    <property type="entry name" value="Amidohydro_2"/>
    <property type="match status" value="1"/>
</dbReference>
<keyword evidence="3" id="KW-0614">Plasmid</keyword>
<evidence type="ECO:0000313" key="3">
    <source>
        <dbReference type="EMBL" id="AEX54347.1"/>
    </source>
</evidence>
<dbReference type="InterPro" id="IPR032466">
    <property type="entry name" value="Metal_Hydrolase"/>
</dbReference>
<dbReference type="InterPro" id="IPR006680">
    <property type="entry name" value="Amidohydro-rel"/>
</dbReference>
<gene>
    <name evidence="3" type="ordered locus">Rahaq2_4619</name>
</gene>
<dbReference type="Gene3D" id="3.20.20.140">
    <property type="entry name" value="Metal-dependent hydrolases"/>
    <property type="match status" value="1"/>
</dbReference>
<name>H2J1A0_RAHAC</name>
<dbReference type="GO" id="GO:0016787">
    <property type="term" value="F:hydrolase activity"/>
    <property type="evidence" value="ECO:0007669"/>
    <property type="project" value="UniProtKB-KW"/>
</dbReference>
<dbReference type="SUPFAM" id="SSF51556">
    <property type="entry name" value="Metallo-dependent hydrolases"/>
    <property type="match status" value="1"/>
</dbReference>
<dbReference type="Proteomes" id="UP000009010">
    <property type="component" value="Plasmid pRahaq201"/>
</dbReference>
<evidence type="ECO:0000256" key="1">
    <source>
        <dbReference type="ARBA" id="ARBA00038310"/>
    </source>
</evidence>
<protein>
    <submittedName>
        <fullName evidence="3">Putative TIM-barrel fold metal-dependent hydrolase</fullName>
    </submittedName>
</protein>
<reference evidence="4" key="2">
    <citation type="submission" date="2012-01" db="EMBL/GenBank/DDBJ databases">
        <title>Complete sequence of plasmid 1 of Rahnella aquatilis CIP 78.65.</title>
        <authorList>
            <person name="Lucas S."/>
            <person name="Han J."/>
            <person name="Lapidus A."/>
            <person name="Cheng J.-F."/>
            <person name="Goodwin L."/>
            <person name="Pitluck S."/>
            <person name="Peters L."/>
            <person name="Ovchinnikova G."/>
            <person name="Held B."/>
            <person name="Detter J.C."/>
            <person name="Han C."/>
            <person name="Tapia R."/>
            <person name="Land M."/>
            <person name="Hauser L."/>
            <person name="Kyrpides N."/>
            <person name="Ivanova N."/>
            <person name="Pagani I."/>
            <person name="Sobecky P."/>
            <person name="Martinez R."/>
            <person name="Woyke T."/>
        </authorList>
    </citation>
    <scope>NUCLEOTIDE SEQUENCE [LARGE SCALE GENOMIC DNA]</scope>
    <source>
        <strain evidence="4">ATCC 33071 / DSM 4594 / JCM 1683 / NBRC 105701 / NCIMB 13365 / CIP 78.65</strain>
        <plasmid evidence="4">pRahaq201</plasmid>
    </source>
</reference>
<keyword evidence="4" id="KW-1185">Reference proteome</keyword>
<comment type="similarity">
    <text evidence="1">Belongs to the metallo-dependent hydrolases superfamily.</text>
</comment>
<dbReference type="PANTHER" id="PTHR43569:SF2">
    <property type="entry name" value="AMIDOHYDROLASE-RELATED DOMAIN-CONTAINING PROTEIN"/>
    <property type="match status" value="1"/>
</dbReference>
<feature type="domain" description="Amidohydrolase-related" evidence="2">
    <location>
        <begin position="6"/>
        <end position="277"/>
    </location>
</feature>
<keyword evidence="3" id="KW-0378">Hydrolase</keyword>
<dbReference type="InterPro" id="IPR052350">
    <property type="entry name" value="Metallo-dep_Lactonases"/>
</dbReference>
<organism evidence="3 4">
    <name type="scientific">Rahnella aquatilis (strain ATCC 33071 / DSM 4594 / JCM 1683 / NBRC 105701 / NCIMB 13365 / CIP 78.65)</name>
    <dbReference type="NCBI Taxonomy" id="745277"/>
    <lineage>
        <taxon>Bacteria</taxon>
        <taxon>Pseudomonadati</taxon>
        <taxon>Pseudomonadota</taxon>
        <taxon>Gammaproteobacteria</taxon>
        <taxon>Enterobacterales</taxon>
        <taxon>Yersiniaceae</taxon>
        <taxon>Rahnella</taxon>
    </lineage>
</organism>
<geneLocation type="plasmid" evidence="3 4">
    <name>pRahaq201</name>
</geneLocation>
<dbReference type="KEGG" id="raq:Rahaq2_4619"/>
<proteinExistence type="inferred from homology"/>
<sequence length="288" mass="32417">MPMIRIDSHQHFWRYTPQDYRWISDEMAVLKQDFLPETLKNTLQRHDIQGTVLVQACPSAGETRWLLELAEHTDFVRAVTGWVDMSSSALQRDLDAISHPLLRGFRHQVQDEPSPAQWLADPAINAGIRQIQRQDYVYEILVTHRHLRDAVQFAARHDGHFLVLDHLGKPDLSLGAAYWKKQIAPLAALEHVSCKLSGLLTEPRPGGMSARDLLPYFDAALEVFGTGRLMFGSDWPVCLLAGGDENPWNLWQQATGSLSSDEQAALYGGNACTVYRLQEMTDESASAK</sequence>
<evidence type="ECO:0000313" key="4">
    <source>
        <dbReference type="Proteomes" id="UP000009010"/>
    </source>
</evidence>
<dbReference type="eggNOG" id="COG3618">
    <property type="taxonomic scope" value="Bacteria"/>
</dbReference>
<dbReference type="PANTHER" id="PTHR43569">
    <property type="entry name" value="AMIDOHYDROLASE"/>
    <property type="match status" value="1"/>
</dbReference>
<dbReference type="PATRIC" id="fig|745277.3.peg.4410"/>
<dbReference type="AlphaFoldDB" id="H2J1A0"/>
<evidence type="ECO:0000259" key="2">
    <source>
        <dbReference type="Pfam" id="PF04909"/>
    </source>
</evidence>
<dbReference type="EMBL" id="CP003245">
    <property type="protein sequence ID" value="AEX54347.1"/>
    <property type="molecule type" value="Genomic_DNA"/>
</dbReference>